<accession>A0A835HRR2</accession>
<dbReference type="AlphaFoldDB" id="A0A835HRR2"/>
<proteinExistence type="predicted"/>
<organism evidence="1 2">
    <name type="scientific">Coptis chinensis</name>
    <dbReference type="NCBI Taxonomy" id="261450"/>
    <lineage>
        <taxon>Eukaryota</taxon>
        <taxon>Viridiplantae</taxon>
        <taxon>Streptophyta</taxon>
        <taxon>Embryophyta</taxon>
        <taxon>Tracheophyta</taxon>
        <taxon>Spermatophyta</taxon>
        <taxon>Magnoliopsida</taxon>
        <taxon>Ranunculales</taxon>
        <taxon>Ranunculaceae</taxon>
        <taxon>Coptidoideae</taxon>
        <taxon>Coptis</taxon>
    </lineage>
</organism>
<reference evidence="1 2" key="1">
    <citation type="submission" date="2020-10" db="EMBL/GenBank/DDBJ databases">
        <title>The Coptis chinensis genome and diversification of protoberbering-type alkaloids.</title>
        <authorList>
            <person name="Wang B."/>
            <person name="Shu S."/>
            <person name="Song C."/>
            <person name="Liu Y."/>
        </authorList>
    </citation>
    <scope>NUCLEOTIDE SEQUENCE [LARGE SCALE GENOMIC DNA]</scope>
    <source>
        <strain evidence="1">HL-2020</strain>
        <tissue evidence="1">Leaf</tissue>
    </source>
</reference>
<evidence type="ECO:0000313" key="1">
    <source>
        <dbReference type="EMBL" id="KAF9603394.1"/>
    </source>
</evidence>
<gene>
    <name evidence="1" type="ORF">IFM89_035840</name>
</gene>
<dbReference type="EMBL" id="JADFTS010000006">
    <property type="protein sequence ID" value="KAF9603394.1"/>
    <property type="molecule type" value="Genomic_DNA"/>
</dbReference>
<sequence>MSGLTPSLVLMRKIRTAAKTTQEWFFRVMMRDIKKMNSNVYDKLMEIPLDKWACHASIVKRYGIAYTNHVKCWNNMIKDDRALPVVCLVEAIREYLSAHYFKYRKLADDWAARGGRFTPRATVGIPSKEQWDVDEEEERVLPPPLKRKPGRISMKRMKIRGEHKGLKRKRCCTLCNMEGHNGRTCKNFVDDKGVEHHPANPEAVDKGRRL</sequence>
<name>A0A835HRR2_9MAGN</name>
<keyword evidence="2" id="KW-1185">Reference proteome</keyword>
<dbReference type="OrthoDB" id="10625289at2759"/>
<dbReference type="Proteomes" id="UP000631114">
    <property type="component" value="Unassembled WGS sequence"/>
</dbReference>
<comment type="caution">
    <text evidence="1">The sequence shown here is derived from an EMBL/GenBank/DDBJ whole genome shotgun (WGS) entry which is preliminary data.</text>
</comment>
<protein>
    <submittedName>
        <fullName evidence="1">Uncharacterized protein</fullName>
    </submittedName>
</protein>
<evidence type="ECO:0000313" key="2">
    <source>
        <dbReference type="Proteomes" id="UP000631114"/>
    </source>
</evidence>